<proteinExistence type="predicted"/>
<dbReference type="Proteomes" id="UP000007800">
    <property type="component" value="Unassembled WGS sequence"/>
</dbReference>
<evidence type="ECO:0000313" key="1">
    <source>
        <dbReference type="EMBL" id="EER08681.1"/>
    </source>
</evidence>
<dbReference type="Gene3D" id="2.60.120.620">
    <property type="entry name" value="q2cbj1_9rhob like domain"/>
    <property type="match status" value="1"/>
</dbReference>
<sequence length="226" mass="25858">MVPCRVHAQMQMVVANPVAQGQFWHLDNGAGGLTVVVPLTLDDEMLGPLMVLPGSHHVAGKNAADWWWTRAMNVFKGVLTRSGPDGNTSVTYDLGDAIIYSGKMIKRERGNRKYNRSKVYLVWRFDFTDTPPPGQNVFQTVWFCRDRLLRNNSRLYHDQIHFNHRPPTASPEANDTNALAQPTIQRKYYLRGSSIRTLWMQKENFKQEKFQEERGGSNHICNIQAS</sequence>
<dbReference type="EMBL" id="GG678922">
    <property type="protein sequence ID" value="EER08681.1"/>
    <property type="molecule type" value="Genomic_DNA"/>
</dbReference>
<dbReference type="InParanoid" id="C5L3V2"/>
<name>C5L3V2_PERM5</name>
<dbReference type="GeneID" id="9042748"/>
<organism evidence="2">
    <name type="scientific">Perkinsus marinus (strain ATCC 50983 / TXsc)</name>
    <dbReference type="NCBI Taxonomy" id="423536"/>
    <lineage>
        <taxon>Eukaryota</taxon>
        <taxon>Sar</taxon>
        <taxon>Alveolata</taxon>
        <taxon>Perkinsozoa</taxon>
        <taxon>Perkinsea</taxon>
        <taxon>Perkinsida</taxon>
        <taxon>Perkinsidae</taxon>
        <taxon>Perkinsus</taxon>
    </lineage>
</organism>
<dbReference type="SUPFAM" id="SSF51197">
    <property type="entry name" value="Clavaminate synthase-like"/>
    <property type="match status" value="1"/>
</dbReference>
<dbReference type="AlphaFoldDB" id="C5L3V2"/>
<dbReference type="RefSeq" id="XP_002776865.1">
    <property type="nucleotide sequence ID" value="XM_002776819.1"/>
</dbReference>
<dbReference type="OrthoDB" id="420046at2759"/>
<gene>
    <name evidence="1" type="ORF">Pmar_PMAR017739</name>
</gene>
<keyword evidence="2" id="KW-1185">Reference proteome</keyword>
<accession>C5L3V2</accession>
<reference evidence="1 2" key="1">
    <citation type="submission" date="2008-07" db="EMBL/GenBank/DDBJ databases">
        <authorList>
            <person name="El-Sayed N."/>
            <person name="Caler E."/>
            <person name="Inman J."/>
            <person name="Amedeo P."/>
            <person name="Hass B."/>
            <person name="Wortman J."/>
        </authorList>
    </citation>
    <scope>NUCLEOTIDE SEQUENCE [LARGE SCALE GENOMIC DNA]</scope>
    <source>
        <strain evidence="2">ATCC 50983 / TXsc</strain>
    </source>
</reference>
<protein>
    <submittedName>
        <fullName evidence="1">Uncharacterized protein</fullName>
    </submittedName>
</protein>
<evidence type="ECO:0000313" key="2">
    <source>
        <dbReference type="Proteomes" id="UP000007800"/>
    </source>
</evidence>